<dbReference type="GO" id="GO:0016539">
    <property type="term" value="P:intein-mediated protein splicing"/>
    <property type="evidence" value="ECO:0007669"/>
    <property type="project" value="InterPro"/>
</dbReference>
<reference evidence="3" key="1">
    <citation type="submission" date="2017-05" db="EMBL/GenBank/DDBJ databases">
        <authorList>
            <person name="Rodrigo-Torres L."/>
            <person name="Arahal R. D."/>
            <person name="Lucena T."/>
        </authorList>
    </citation>
    <scope>NUCLEOTIDE SEQUENCE [LARGE SCALE GENOMIC DNA]</scope>
    <source>
        <strain evidence="3">CECT 8868</strain>
    </source>
</reference>
<dbReference type="InterPro" id="IPR003587">
    <property type="entry name" value="Hint_dom_N"/>
</dbReference>
<evidence type="ECO:0000259" key="1">
    <source>
        <dbReference type="SMART" id="SM00306"/>
    </source>
</evidence>
<dbReference type="EMBL" id="FXYD01000002">
    <property type="protein sequence ID" value="SMX36912.1"/>
    <property type="molecule type" value="Genomic_DNA"/>
</dbReference>
<dbReference type="Pfam" id="PF13403">
    <property type="entry name" value="Hint_2"/>
    <property type="match status" value="1"/>
</dbReference>
<dbReference type="RefSeq" id="WP_093995632.1">
    <property type="nucleotide sequence ID" value="NZ_FXYD01000002.1"/>
</dbReference>
<organism evidence="2 3">
    <name type="scientific">Octadecabacter ascidiaceicola</name>
    <dbReference type="NCBI Taxonomy" id="1655543"/>
    <lineage>
        <taxon>Bacteria</taxon>
        <taxon>Pseudomonadati</taxon>
        <taxon>Pseudomonadota</taxon>
        <taxon>Alphaproteobacteria</taxon>
        <taxon>Rhodobacterales</taxon>
        <taxon>Roseobacteraceae</taxon>
        <taxon>Octadecabacter</taxon>
    </lineage>
</organism>
<feature type="domain" description="Hint" evidence="1">
    <location>
        <begin position="160"/>
        <end position="276"/>
    </location>
</feature>
<dbReference type="InterPro" id="IPR028992">
    <property type="entry name" value="Hedgehog/Intein_dom"/>
</dbReference>
<dbReference type="InterPro" id="IPR036844">
    <property type="entry name" value="Hint_dom_sf"/>
</dbReference>
<dbReference type="SMART" id="SM00306">
    <property type="entry name" value="HintN"/>
    <property type="match status" value="1"/>
</dbReference>
<protein>
    <recommendedName>
        <fullName evidence="1">Hint domain-containing protein</fullName>
    </recommendedName>
</protein>
<dbReference type="Proteomes" id="UP000203464">
    <property type="component" value="Unassembled WGS sequence"/>
</dbReference>
<proteinExistence type="predicted"/>
<dbReference type="OrthoDB" id="6305173at2"/>
<keyword evidence="3" id="KW-1185">Reference proteome</keyword>
<dbReference type="InterPro" id="IPR008979">
    <property type="entry name" value="Galactose-bd-like_sf"/>
</dbReference>
<dbReference type="Gene3D" id="2.60.120.260">
    <property type="entry name" value="Galactose-binding domain-like"/>
    <property type="match status" value="1"/>
</dbReference>
<dbReference type="PROSITE" id="PS50817">
    <property type="entry name" value="INTEIN_N_TER"/>
    <property type="match status" value="1"/>
</dbReference>
<dbReference type="SUPFAM" id="SSF51294">
    <property type="entry name" value="Hedgehog/intein (Hint) domain"/>
    <property type="match status" value="1"/>
</dbReference>
<dbReference type="AlphaFoldDB" id="A0A238K480"/>
<evidence type="ECO:0000313" key="2">
    <source>
        <dbReference type="EMBL" id="SMX36912.1"/>
    </source>
</evidence>
<dbReference type="Gene3D" id="2.170.16.10">
    <property type="entry name" value="Hedgehog/Intein (Hint) domain"/>
    <property type="match status" value="1"/>
</dbReference>
<dbReference type="SUPFAM" id="SSF49785">
    <property type="entry name" value="Galactose-binding domain-like"/>
    <property type="match status" value="1"/>
</dbReference>
<evidence type="ECO:0000313" key="3">
    <source>
        <dbReference type="Proteomes" id="UP000203464"/>
    </source>
</evidence>
<dbReference type="InterPro" id="IPR006141">
    <property type="entry name" value="Intein_N"/>
</dbReference>
<name>A0A238K480_9RHOB</name>
<accession>A0A238K480</accession>
<sequence>MPTELIVGGDFEDPGAGGSYVVTNSFGAWSGIEIEAGAHNFYHSGASTTNTIVELDGYSGATSVLEQSFVVDIAGRNAELSFDAGGRNTTANGNDPFLVEVLDSSGTVVFTQSVTPTSSGSFDTFTFNFQFPTADTYTLRFTEQGSDNSEGTILDNISLVVCFADGTRIATPDGDVKVENLRTGDLVLTSDGNAKPIKWIGSRKLTAKELTAHPENKPIVFRKNSLGNAMPQDDLMVSPQHRILVRSKVAMRVFGTPESLVPAKKLTILDGVEVQEHCKEVTYFHFALEEHSIVLAHGAFAETLFLGPQALKTLGPDAVKELNYLFPDLAKPHFVPKPARAFRSNNKDIEMLCKRLMKNGKPVVELQL</sequence>
<gene>
    <name evidence="2" type="ORF">OCA8868_01165</name>
</gene>